<dbReference type="InterPro" id="IPR027843">
    <property type="entry name" value="DUF4440"/>
</dbReference>
<keyword evidence="3" id="KW-1185">Reference proteome</keyword>
<evidence type="ECO:0000313" key="3">
    <source>
        <dbReference type="Proteomes" id="UP000001364"/>
    </source>
</evidence>
<dbReference type="SUPFAM" id="SSF54427">
    <property type="entry name" value="NTF2-like"/>
    <property type="match status" value="1"/>
</dbReference>
<protein>
    <submittedName>
        <fullName evidence="2">NTF2 superfamily protein</fullName>
    </submittedName>
</protein>
<dbReference type="SMR" id="A0A0H3CA33"/>
<dbReference type="AlphaFoldDB" id="A0A0H3CA33"/>
<organism evidence="2 3">
    <name type="scientific">Caulobacter vibrioides (strain NA1000 / CB15N)</name>
    <name type="common">Caulobacter crescentus</name>
    <dbReference type="NCBI Taxonomy" id="565050"/>
    <lineage>
        <taxon>Bacteria</taxon>
        <taxon>Pseudomonadati</taxon>
        <taxon>Pseudomonadota</taxon>
        <taxon>Alphaproteobacteria</taxon>
        <taxon>Caulobacterales</taxon>
        <taxon>Caulobacteraceae</taxon>
        <taxon>Caulobacter</taxon>
    </lineage>
</organism>
<dbReference type="PATRIC" id="fig|565050.3.peg.2509"/>
<dbReference type="KEGG" id="ccs:CCNA_02559"/>
<dbReference type="RefSeq" id="YP_002517932.1">
    <property type="nucleotide sequence ID" value="NC_011916.1"/>
</dbReference>
<gene>
    <name evidence="2" type="ordered locus">CCNA_02559</name>
</gene>
<evidence type="ECO:0000313" key="2">
    <source>
        <dbReference type="EMBL" id="ACL96024.1"/>
    </source>
</evidence>
<dbReference type="HOGENOM" id="CLU_132147_0_0_5"/>
<feature type="domain" description="DUF4440" evidence="1">
    <location>
        <begin position="48"/>
        <end position="158"/>
    </location>
</feature>
<dbReference type="Pfam" id="PF14534">
    <property type="entry name" value="DUF4440"/>
    <property type="match status" value="1"/>
</dbReference>
<dbReference type="EMBL" id="CP001340">
    <property type="protein sequence ID" value="ACL96024.1"/>
    <property type="molecule type" value="Genomic_DNA"/>
</dbReference>
<name>A0A0H3CA33_CAUVN</name>
<proteinExistence type="predicted"/>
<dbReference type="InterPro" id="IPR032710">
    <property type="entry name" value="NTF2-like_dom_sf"/>
</dbReference>
<sequence length="164" mass="17505">MRRSGRATDRSGASAGEGLMLKFLSILALLLAPTLACAEVSPQQRAVEAVIADSAAGWNAGDVARFMASYSDAPETSFVTEEGLVRGKAAMLARYKAKYDFGDPAKRGVLTFTSVDFRLLDPTHALYVGRWALAYPNGTSAKGYTSLIMALEPGGWRIIADHSS</sequence>
<dbReference type="Gene3D" id="3.10.450.50">
    <property type="match status" value="1"/>
</dbReference>
<dbReference type="RefSeq" id="WP_010920332.1">
    <property type="nucleotide sequence ID" value="NC_011916.1"/>
</dbReference>
<dbReference type="GeneID" id="7332909"/>
<evidence type="ECO:0000259" key="1">
    <source>
        <dbReference type="Pfam" id="PF14534"/>
    </source>
</evidence>
<dbReference type="Proteomes" id="UP000001364">
    <property type="component" value="Chromosome"/>
</dbReference>
<accession>A0A0H3CA33</accession>
<reference evidence="2 3" key="1">
    <citation type="journal article" date="2010" name="J. Bacteriol.">
        <title>The genetic basis of laboratory adaptation in Caulobacter crescentus.</title>
        <authorList>
            <person name="Marks M.E."/>
            <person name="Castro-Rojas C.M."/>
            <person name="Teiling C."/>
            <person name="Du L."/>
            <person name="Kapatral V."/>
            <person name="Walunas T.L."/>
            <person name="Crosson S."/>
        </authorList>
    </citation>
    <scope>NUCLEOTIDE SEQUENCE [LARGE SCALE GENOMIC DNA]</scope>
    <source>
        <strain evidence="3">NA1000 / CB15N</strain>
    </source>
</reference>
<dbReference type="OrthoDB" id="120856at2"/>